<dbReference type="InterPro" id="IPR057219">
    <property type="entry name" value="DUF7897"/>
</dbReference>
<sequence>MNNFKELAKLVKNRKENINLFYDLLDSEQWGEYFERLLTLSELKRDKTTLLAILRRLVDLKEENLIQEWKKNNFKEEKITKLKHKFYEEIRKFYEKEHQELIYEIKERKIVNDFYQVLIQGVHNIGLVINAFEVSWTKEIIEKNNKILATQFPNLNDAMEFLRKNQLYQTTPKGDICERSYGVLVRIGNMWKFVPYARFFEDEILKLEFAFDDMIDKLKQIAKNEDELAYIEYFQKLKLAFCEKEEEKVIGAWQEAEFAWMKVKSPLQVGHPLEYYEDNYTHAVALEWDIRIEDESDFDALKFSKDIKQSFMRVYENIGIQDEQLKNEVLHNIDKTQLYVCAPMIYYGAELKGLFSAQVVPNDEFVSSIAGKKIFAFLNFVYENAKTKPFMRIASEIFNKDFLDYGRDILFFKEKIWKRVYEVSTIGHEFGHIFFIAKDSEKLMNQSGFFKNIEEYKATSGGLVNFFYHEQEDLKLPVFHELIKRAVSLIAWQRVEEVKPYYTEGLIHLSLLFQSGVLKFENNRLNVNFNLEYYENFKDATLKNYHDLAKHYALKLDAKEFLNRFCALENDIFMPLYPECKEFVQFYYDLYEKIGNEIDNSGEFERYKMQKKILKNMFLLDIVF</sequence>
<dbReference type="AlphaFoldDB" id="A0A5T0DSC5"/>
<gene>
    <name evidence="2" type="primary">ciaB</name>
    <name evidence="2" type="ORF">A9459_04970</name>
</gene>
<dbReference type="RefSeq" id="WP_021033711.1">
    <property type="nucleotide sequence ID" value="NZ_FBMQ01000014.1"/>
</dbReference>
<dbReference type="Pfam" id="PF25448">
    <property type="entry name" value="DUF7897"/>
    <property type="match status" value="1"/>
</dbReference>
<accession>A0A5T0DSC5</accession>
<evidence type="ECO:0000313" key="2">
    <source>
        <dbReference type="EMBL" id="EAJ7667216.1"/>
    </source>
</evidence>
<proteinExistence type="predicted"/>
<evidence type="ECO:0000259" key="1">
    <source>
        <dbReference type="Pfam" id="PF25448"/>
    </source>
</evidence>
<reference evidence="2" key="1">
    <citation type="submission" date="2018-05" db="EMBL/GenBank/DDBJ databases">
        <authorList>
            <consortium name="PulseNet: The National Subtyping Network for Foodborne Disease Surveillance"/>
            <person name="Tarr C.L."/>
            <person name="Trees E."/>
            <person name="Katz L.S."/>
            <person name="Carleton-Romer H.A."/>
            <person name="Stroika S."/>
            <person name="Kucerova Z."/>
            <person name="Roache K.F."/>
            <person name="Sabol A.L."/>
            <person name="Besser J."/>
            <person name="Gerner-Smidt P."/>
        </authorList>
    </citation>
    <scope>NUCLEOTIDE SEQUENCE</scope>
    <source>
        <strain evidence="2">2015D-0222</strain>
    </source>
</reference>
<name>A0A5T0DSC5_CAMCO</name>
<comment type="caution">
    <text evidence="2">The sequence shown here is derived from an EMBL/GenBank/DDBJ whole genome shotgun (WGS) entry which is preliminary data.</text>
</comment>
<organism evidence="2">
    <name type="scientific">Campylobacter coli</name>
    <dbReference type="NCBI Taxonomy" id="195"/>
    <lineage>
        <taxon>Bacteria</taxon>
        <taxon>Pseudomonadati</taxon>
        <taxon>Campylobacterota</taxon>
        <taxon>Epsilonproteobacteria</taxon>
        <taxon>Campylobacterales</taxon>
        <taxon>Campylobacteraceae</taxon>
        <taxon>Campylobacter</taxon>
    </lineage>
</organism>
<feature type="domain" description="DUF7897" evidence="1">
    <location>
        <begin position="1"/>
        <end position="599"/>
    </location>
</feature>
<protein>
    <submittedName>
        <fullName evidence="2">Invasion protein CiaB</fullName>
    </submittedName>
</protein>
<dbReference type="EMBL" id="AACANT010000004">
    <property type="protein sequence ID" value="EAJ7667216.1"/>
    <property type="molecule type" value="Genomic_DNA"/>
</dbReference>
<dbReference type="NCBIfam" id="NF033805">
    <property type="entry name" value="invasion_CiaB"/>
    <property type="match status" value="1"/>
</dbReference>